<dbReference type="OrthoDB" id="7409377at2"/>
<proteinExistence type="predicted"/>
<dbReference type="InterPro" id="IPR021074">
    <property type="entry name" value="Formate_DH_dsu"/>
</dbReference>
<keyword evidence="3" id="KW-1185">Reference proteome</keyword>
<organism evidence="2 3">
    <name type="scientific">Propylenella binzhouense</name>
    <dbReference type="NCBI Taxonomy" id="2555902"/>
    <lineage>
        <taxon>Bacteria</taxon>
        <taxon>Pseudomonadati</taxon>
        <taxon>Pseudomonadota</taxon>
        <taxon>Alphaproteobacteria</taxon>
        <taxon>Hyphomicrobiales</taxon>
        <taxon>Propylenellaceae</taxon>
        <taxon>Propylenella</taxon>
    </lineage>
</organism>
<accession>A0A964T847</accession>
<dbReference type="RefSeq" id="WP_161141947.1">
    <property type="nucleotide sequence ID" value="NZ_SPKJ01000083.1"/>
</dbReference>
<reference evidence="2" key="1">
    <citation type="submission" date="2019-03" db="EMBL/GenBank/DDBJ databases">
        <title>Afifella sp. nov., isolated from activated sludge.</title>
        <authorList>
            <person name="Li Q."/>
            <person name="Liu Y."/>
        </authorList>
    </citation>
    <scope>NUCLEOTIDE SEQUENCE</scope>
    <source>
        <strain evidence="2">L72</strain>
    </source>
</reference>
<gene>
    <name evidence="2" type="ORF">E4O86_18005</name>
</gene>
<dbReference type="EMBL" id="SPKJ01000083">
    <property type="protein sequence ID" value="MYZ49607.1"/>
    <property type="molecule type" value="Genomic_DNA"/>
</dbReference>
<dbReference type="Pfam" id="PF11390">
    <property type="entry name" value="FdsD"/>
    <property type="match status" value="1"/>
</dbReference>
<name>A0A964T847_9HYPH</name>
<evidence type="ECO:0000313" key="3">
    <source>
        <dbReference type="Proteomes" id="UP000773614"/>
    </source>
</evidence>
<protein>
    <submittedName>
        <fullName evidence="2">Peptidase</fullName>
    </submittedName>
</protein>
<dbReference type="AlphaFoldDB" id="A0A964T847"/>
<sequence length="94" mass="9864">MAENAAKLVRMANQIAEFFRPYGDAEAVAGIHEHIDAFWTRSMKAALLAHAEAGGEGLAPRVVEALEHFRGGRSPIHKATAGPAEAGLAESDAG</sequence>
<evidence type="ECO:0000313" key="2">
    <source>
        <dbReference type="EMBL" id="MYZ49607.1"/>
    </source>
</evidence>
<comment type="caution">
    <text evidence="2">The sequence shown here is derived from an EMBL/GenBank/DDBJ whole genome shotgun (WGS) entry which is preliminary data.</text>
</comment>
<evidence type="ECO:0000256" key="1">
    <source>
        <dbReference type="SAM" id="MobiDB-lite"/>
    </source>
</evidence>
<dbReference type="Proteomes" id="UP000773614">
    <property type="component" value="Unassembled WGS sequence"/>
</dbReference>
<feature type="region of interest" description="Disordered" evidence="1">
    <location>
        <begin position="74"/>
        <end position="94"/>
    </location>
</feature>